<protein>
    <submittedName>
        <fullName evidence="2">Uncharacterized protein</fullName>
    </submittedName>
</protein>
<dbReference type="AlphaFoldDB" id="A0A7V1PUH9"/>
<evidence type="ECO:0000313" key="2">
    <source>
        <dbReference type="EMBL" id="HED09647.1"/>
    </source>
</evidence>
<reference evidence="2" key="1">
    <citation type="journal article" date="2020" name="mSystems">
        <title>Genome- and Community-Level Interaction Insights into Carbon Utilization and Element Cycling Functions of Hydrothermarchaeota in Hydrothermal Sediment.</title>
        <authorList>
            <person name="Zhou Z."/>
            <person name="Liu Y."/>
            <person name="Xu W."/>
            <person name="Pan J."/>
            <person name="Luo Z.H."/>
            <person name="Li M."/>
        </authorList>
    </citation>
    <scope>NUCLEOTIDE SEQUENCE [LARGE SCALE GENOMIC DNA]</scope>
    <source>
        <strain evidence="2">HyVt-456</strain>
    </source>
</reference>
<keyword evidence="1" id="KW-0732">Signal</keyword>
<gene>
    <name evidence="2" type="ORF">ENJ10_03080</name>
</gene>
<proteinExistence type="predicted"/>
<name>A0A7V1PUH9_CALAY</name>
<dbReference type="SUPFAM" id="SSF56935">
    <property type="entry name" value="Porins"/>
    <property type="match status" value="1"/>
</dbReference>
<accession>A0A7V1PUH9</accession>
<dbReference type="Proteomes" id="UP000886005">
    <property type="component" value="Unassembled WGS sequence"/>
</dbReference>
<dbReference type="EMBL" id="DRLD01000082">
    <property type="protein sequence ID" value="HED09647.1"/>
    <property type="molecule type" value="Genomic_DNA"/>
</dbReference>
<feature type="signal peptide" evidence="1">
    <location>
        <begin position="1"/>
        <end position="26"/>
    </location>
</feature>
<feature type="chain" id="PRO_5031511474" evidence="1">
    <location>
        <begin position="27"/>
        <end position="541"/>
    </location>
</feature>
<evidence type="ECO:0000256" key="1">
    <source>
        <dbReference type="SAM" id="SignalP"/>
    </source>
</evidence>
<organism evidence="2">
    <name type="scientific">Caldithrix abyssi</name>
    <dbReference type="NCBI Taxonomy" id="187145"/>
    <lineage>
        <taxon>Bacteria</taxon>
        <taxon>Pseudomonadati</taxon>
        <taxon>Calditrichota</taxon>
        <taxon>Calditrichia</taxon>
        <taxon>Calditrichales</taxon>
        <taxon>Calditrichaceae</taxon>
        <taxon>Caldithrix</taxon>
    </lineage>
</organism>
<comment type="caution">
    <text evidence="2">The sequence shown here is derived from an EMBL/GenBank/DDBJ whole genome shotgun (WGS) entry which is preliminary data.</text>
</comment>
<sequence>MKVYKARLLLTCLFLGCMLLPLRVTAQTAKAVQVKYVSKENIYLNAGSASGLAVGDILSVRKNGKEIARLKIAFVARHSASCTIIRQTGLPAVGDKVVVIEKATPLKKETVIAEKKPETTGVKKKTKPIRRERASQPRISGYLSAQWYQFDDRGSSNLDYKQPTIRFNLRATRLFGDDYRLRIKWRSRYDQRRVSLSSAIPRNEWRNRLYEVSFRYANEKAPFNWAMGRIISNAFSGVGYIDGIMLQHNISSRWRWGLFGGLQPEWHYSTAPASIQKYGLFAAYKVGDYSSHRFESTLSMAGAYHGGTVSREFMYWQNNYSWGSSFTLFQSLELDLNRDWKQKTTGETVSLTGVYINGRYTFNRRYSVGLSYDNRKNYLTWYSRTLADSLFNDAFRQGVRLTLNARLFRNFRLFANGGLRHRQDAADITWSYMGGLNWNRMLGTPLMLMLRYAGFNNFYTTGINPNVSLSYRFRGGHLARLSYGYYGYALKADNSENHRNWIRLNSQFELPLDMFMSGEYQYDWGDDLNGQRFFIELGYRF</sequence>